<keyword evidence="3" id="KW-0815">Transposition</keyword>
<keyword evidence="5" id="KW-0614">Plasmid</keyword>
<dbReference type="Pfam" id="PF03400">
    <property type="entry name" value="DDE_Tnp_IS1"/>
    <property type="match status" value="1"/>
</dbReference>
<dbReference type="InterPro" id="IPR005063">
    <property type="entry name" value="Transposase_27"/>
</dbReference>
<evidence type="ECO:0000256" key="4">
    <source>
        <dbReference type="ARBA" id="ARBA00023172"/>
    </source>
</evidence>
<comment type="similarity">
    <text evidence="2">Belongs to the transposase 27 family.</text>
</comment>
<evidence type="ECO:0008006" key="6">
    <source>
        <dbReference type="Google" id="ProtNLM"/>
    </source>
</evidence>
<keyword evidence="4" id="KW-0233">DNA recombination</keyword>
<dbReference type="InterPro" id="IPR051354">
    <property type="entry name" value="Transposase_27_IS1"/>
</dbReference>
<dbReference type="PANTHER" id="PTHR33293:SF1">
    <property type="entry name" value="INSERTION ELEMENT IS1 1 PROTEIN INSB-RELATED"/>
    <property type="match status" value="1"/>
</dbReference>
<dbReference type="GO" id="GO:0004803">
    <property type="term" value="F:transposase activity"/>
    <property type="evidence" value="ECO:0007669"/>
    <property type="project" value="InterPro"/>
</dbReference>
<dbReference type="GO" id="GO:0006313">
    <property type="term" value="P:DNA transposition"/>
    <property type="evidence" value="ECO:0007669"/>
    <property type="project" value="InterPro"/>
</dbReference>
<evidence type="ECO:0000256" key="2">
    <source>
        <dbReference type="ARBA" id="ARBA00008841"/>
    </source>
</evidence>
<sequence length="87" mass="10507">MTLKRLLALLSKFNIAFYMTDAWPVYRTLLDSASHVVSKKYTQRIERHNLNLRTHLKRLTRRTICFSKSEDMHDKVIGWYLTINHYH</sequence>
<dbReference type="PANTHER" id="PTHR33293">
    <property type="entry name" value="INSERTION ELEMENT IS1 1 PROTEIN INSB-RELATED"/>
    <property type="match status" value="1"/>
</dbReference>
<geneLocation type="plasmid" evidence="5">
    <name>pVNCKp115</name>
</geneLocation>
<dbReference type="AlphaFoldDB" id="A0A6J4DJ17"/>
<comment type="function">
    <text evidence="1">Absolutely required for transposition of IS1.</text>
</comment>
<reference evidence="5" key="1">
    <citation type="submission" date="2020-05" db="EMBL/GenBank/DDBJ databases">
        <title>Complete plasmid sequence of Klebsiella pneumoniae VNCKp115.</title>
        <authorList>
            <person name="Tada T."/>
            <person name="Toya M."/>
            <person name="Kirikae T."/>
        </authorList>
    </citation>
    <scope>NUCLEOTIDE SEQUENCE</scope>
    <source>
        <strain evidence="5">VNCKp115</strain>
        <plasmid evidence="5">pVNCKp115</plasmid>
    </source>
</reference>
<dbReference type="EMBL" id="LC549807">
    <property type="protein sequence ID" value="BCG06725.1"/>
    <property type="molecule type" value="Genomic_DNA"/>
</dbReference>
<protein>
    <recommendedName>
        <fullName evidence="6">Transposase</fullName>
    </recommendedName>
</protein>
<name>A0A6J4DJ17_KLEPN</name>
<accession>A0A6J4DJ17</accession>
<evidence type="ECO:0000256" key="1">
    <source>
        <dbReference type="ARBA" id="ARBA00004091"/>
    </source>
</evidence>
<dbReference type="GO" id="GO:0003677">
    <property type="term" value="F:DNA binding"/>
    <property type="evidence" value="ECO:0007669"/>
    <property type="project" value="InterPro"/>
</dbReference>
<evidence type="ECO:0000256" key="3">
    <source>
        <dbReference type="ARBA" id="ARBA00022578"/>
    </source>
</evidence>
<proteinExistence type="inferred from homology"/>
<evidence type="ECO:0000313" key="5">
    <source>
        <dbReference type="EMBL" id="BCG06725.1"/>
    </source>
</evidence>
<organism evidence="5">
    <name type="scientific">Klebsiella pneumoniae</name>
    <dbReference type="NCBI Taxonomy" id="573"/>
    <lineage>
        <taxon>Bacteria</taxon>
        <taxon>Pseudomonadati</taxon>
        <taxon>Pseudomonadota</taxon>
        <taxon>Gammaproteobacteria</taxon>
        <taxon>Enterobacterales</taxon>
        <taxon>Enterobacteriaceae</taxon>
        <taxon>Klebsiella/Raoultella group</taxon>
        <taxon>Klebsiella</taxon>
        <taxon>Klebsiella pneumoniae complex</taxon>
    </lineage>
</organism>